<comment type="similarity">
    <text evidence="6">Belongs to the peptidase M48 family.</text>
</comment>
<evidence type="ECO:0000256" key="3">
    <source>
        <dbReference type="ARBA" id="ARBA00022801"/>
    </source>
</evidence>
<organism evidence="9 10">
    <name type="scientific">Deinococcus aquaticus</name>
    <dbReference type="NCBI Taxonomy" id="328692"/>
    <lineage>
        <taxon>Bacteria</taxon>
        <taxon>Thermotogati</taxon>
        <taxon>Deinococcota</taxon>
        <taxon>Deinococci</taxon>
        <taxon>Deinococcales</taxon>
        <taxon>Deinococcaceae</taxon>
        <taxon>Deinococcus</taxon>
    </lineage>
</organism>
<evidence type="ECO:0000313" key="10">
    <source>
        <dbReference type="Proteomes" id="UP001217044"/>
    </source>
</evidence>
<keyword evidence="4 6" id="KW-0862">Zinc</keyword>
<protein>
    <submittedName>
        <fullName evidence="9">M48 family metallopeptidase</fullName>
    </submittedName>
</protein>
<gene>
    <name evidence="9" type="ORF">M8445_12370</name>
</gene>
<dbReference type="CDD" id="cd07332">
    <property type="entry name" value="M48C_Oma1_like"/>
    <property type="match status" value="1"/>
</dbReference>
<evidence type="ECO:0000256" key="5">
    <source>
        <dbReference type="ARBA" id="ARBA00023049"/>
    </source>
</evidence>
<dbReference type="Pfam" id="PF01435">
    <property type="entry name" value="Peptidase_M48"/>
    <property type="match status" value="1"/>
</dbReference>
<keyword evidence="2" id="KW-0479">Metal-binding</keyword>
<name>A0ABY7V2F1_9DEIO</name>
<dbReference type="Proteomes" id="UP001217044">
    <property type="component" value="Chromosome"/>
</dbReference>
<dbReference type="PANTHER" id="PTHR22726:SF1">
    <property type="entry name" value="METALLOENDOPEPTIDASE OMA1, MITOCHONDRIAL"/>
    <property type="match status" value="1"/>
</dbReference>
<sequence length="362" mass="38161">MPDLTGPDPAATDSLTAQGVFFDGRSSRDHPATLLLDGDQVRVRLGAQAEHHWRADQVTLEAALPGVRRSLSFPDGSRFETPDDAAIRAWEQRHGRNRLLGGVRRLESSWGTALGAVAVTGAVLWAFVTFGVPALARQAAAVTPVGVLATFDRETLQVLEGQNLIGPSELSAARQAQLQAALRDVSGWAGGPYGYRLLLRDGEPAGSSGLGANAFALPNGTVVMTDQLVALARSDRELVGVLAHEAGHVTQRHGLASVYQALGLSLIVTALTGDIVSATTFAAAVPVALVQGGYSRAAETQSDEVAARFMLERYRTTRPLQAILARLEAQDGGPGGVPDLLGTHPGTDARIEHLKQLEDAAR</sequence>
<feature type="domain" description="DUF7092" evidence="8">
    <location>
        <begin position="17"/>
        <end position="94"/>
    </location>
</feature>
<dbReference type="InterPro" id="IPR055518">
    <property type="entry name" value="DUF7092"/>
</dbReference>
<evidence type="ECO:0000256" key="2">
    <source>
        <dbReference type="ARBA" id="ARBA00022723"/>
    </source>
</evidence>
<reference evidence="9 10" key="1">
    <citation type="submission" date="2022-12" db="EMBL/GenBank/DDBJ databases">
        <title>Genome Sequence of Deinococcus aquaticus Type Strain PB314.</title>
        <authorList>
            <person name="Albert C."/>
            <person name="Hill J."/>
            <person name="Boren L."/>
            <person name="Scholz-Ng S."/>
            <person name="Fatema N."/>
            <person name="Grosso R."/>
            <person name="Soboslay E."/>
            <person name="Tuohy J."/>
        </authorList>
    </citation>
    <scope>NUCLEOTIDE SEQUENCE [LARGE SCALE GENOMIC DNA]</scope>
    <source>
        <strain evidence="9 10">PB-314</strain>
    </source>
</reference>
<dbReference type="Gene3D" id="3.30.2010.10">
    <property type="entry name" value="Metalloproteases ('zincins'), catalytic domain"/>
    <property type="match status" value="1"/>
</dbReference>
<keyword evidence="1 6" id="KW-0645">Protease</keyword>
<dbReference type="RefSeq" id="WP_273988077.1">
    <property type="nucleotide sequence ID" value="NZ_BAABQT010000015.1"/>
</dbReference>
<dbReference type="InterPro" id="IPR051156">
    <property type="entry name" value="Mito/Outer_Membr_Metalloprot"/>
</dbReference>
<evidence type="ECO:0000313" key="9">
    <source>
        <dbReference type="EMBL" id="WDA58136.1"/>
    </source>
</evidence>
<keyword evidence="3 6" id="KW-0378">Hydrolase</keyword>
<keyword evidence="5 6" id="KW-0482">Metalloprotease</keyword>
<dbReference type="EMBL" id="CP115165">
    <property type="protein sequence ID" value="WDA58136.1"/>
    <property type="molecule type" value="Genomic_DNA"/>
</dbReference>
<dbReference type="PANTHER" id="PTHR22726">
    <property type="entry name" value="METALLOENDOPEPTIDASE OMA1"/>
    <property type="match status" value="1"/>
</dbReference>
<evidence type="ECO:0000259" key="8">
    <source>
        <dbReference type="Pfam" id="PF23368"/>
    </source>
</evidence>
<accession>A0ABY7V2F1</accession>
<proteinExistence type="inferred from homology"/>
<evidence type="ECO:0000256" key="1">
    <source>
        <dbReference type="ARBA" id="ARBA00022670"/>
    </source>
</evidence>
<evidence type="ECO:0000256" key="6">
    <source>
        <dbReference type="RuleBase" id="RU003983"/>
    </source>
</evidence>
<evidence type="ECO:0000256" key="4">
    <source>
        <dbReference type="ARBA" id="ARBA00022833"/>
    </source>
</evidence>
<dbReference type="Pfam" id="PF23368">
    <property type="entry name" value="DUF7092"/>
    <property type="match status" value="1"/>
</dbReference>
<feature type="domain" description="Peptidase M48" evidence="7">
    <location>
        <begin position="212"/>
        <end position="357"/>
    </location>
</feature>
<comment type="cofactor">
    <cofactor evidence="6">
        <name>Zn(2+)</name>
        <dbReference type="ChEBI" id="CHEBI:29105"/>
    </cofactor>
    <text evidence="6">Binds 1 zinc ion per subunit.</text>
</comment>
<keyword evidence="10" id="KW-1185">Reference proteome</keyword>
<dbReference type="InterPro" id="IPR001915">
    <property type="entry name" value="Peptidase_M48"/>
</dbReference>
<evidence type="ECO:0000259" key="7">
    <source>
        <dbReference type="Pfam" id="PF01435"/>
    </source>
</evidence>